<reference evidence="3 4" key="1">
    <citation type="submission" date="2019-04" db="EMBL/GenBank/DDBJ databases">
        <title>High contiguity whole genome sequence and gene annotation resource for two Venturia nashicola isolates.</title>
        <authorList>
            <person name="Prokchorchik M."/>
            <person name="Won K."/>
            <person name="Lee Y."/>
            <person name="Choi E.D."/>
            <person name="Segonzac C."/>
            <person name="Sohn K.H."/>
        </authorList>
    </citation>
    <scope>NUCLEOTIDE SEQUENCE [LARGE SCALE GENOMIC DNA]</scope>
    <source>
        <strain evidence="3 4">PRI2</strain>
    </source>
</reference>
<feature type="compositionally biased region" description="Polar residues" evidence="2">
    <location>
        <begin position="1145"/>
        <end position="1157"/>
    </location>
</feature>
<dbReference type="PANTHER" id="PTHR47357:SF1">
    <property type="entry name" value="SPINDLE POLE BODY COMPONENT 110"/>
    <property type="match status" value="1"/>
</dbReference>
<sequence length="1309" mass="145915">MNLSNKRVEHVVSHARTSTESSCVSTEADEIFYDAPADIPIETPLSRPESPLASLGHLGLIRSQRNALQSELRHYQESTADAKKSISSLRKLALRLAVRISVKEADIASHSKALAKARMTQYLIEQQQQYPLGSPHAQPGDDTPISPCQFQGSNKALPALPRPDSPGQTNVVRFIAPWHDTTSIQEVIDDGEDRLIKMDASRVGLKEELDNTRKKLEKLFESQAVLRERYNLEREKSKTLDDESQRAHARIASLEDSKKQIEEETVALHARIKELGDGNAELISALDAAKLSRHNVEEELGKIQSSKLTLEHQLQAAVSSKDAFEDKLSSLKASNAIVNQELQRKLKALEDDSIRGGETVSTLEAAKKELTDELRVANFRLCAAIELEIKVRTQFNQLSKQERALHSDLDSSRSRVSQLEGELQSAHQRIQEMNQSILSLSENLKESEKAKIELEEVTRMALSSREQVETHLREMEQDKAKVDVWLRTTREQLKATETVKIEVETEIRVLRDELAQVQKRNRELETMVEKAETELNVVVEERTATVQHLEEIVAKNNQEREALPEASSDVTNQLDAHQKEIETLHKTNNNLKEKLNIMTREMVELKSVGLSPSDIFTRSTSRFSDMQPSSRLANNRSSSRMTDMRPESPAEIVAAEELYDLEVKQLRETRATFDRVVHSLRNKSTELGLLEKWHDADVEDDLETRRRIPSPVDSIHDSDEIDHELEGIGTTVAAMQPTIVAGHDATSEMGVLETPSAAVVAECDSTSDPGAMGTPPARVLRKSASAGVLRSWKDERMSSSNQNDMLPDGEAILRVGFITSPSMSKSPVSQRPGMSVSPVSQHPGMRYRKELPSRPSPSSVLTSSRSLLDKKLPRIPRRPVGRSRSLDGRAEALPSLRRSRTTSDLKTKDYVWSLFPTTTESRSFDSGRSIIAPKPILIPGPKEWSSEKSRALNDKELPGSPPMTSPSIAQESLVEDWTVRARQLMGAQNSPPAPPPKPKQEIEPPQRHLGLKSSFARLTNLSKKPEGAGHERSISDGGSRMRSLFRRPSKLLRGGENDNTTSQVGISNAVSIQSIPESSPVPIATQPSPSPVGIYDPVTKMWLKAQESPTRTQFGVFDPESRTWMAPGPRSDSLRRVVAVDANTMVGSNPRSSSATDMSYEEEEEGGLSLAEKLEIIRYKPLGRTISTPDTSIEPSTKEMPSVKRTESEESIFTFQTLQLQDRPRPWKPGQLLGLKAPPKDNGLDGTPLDDETLEDFNFTPPFAMHRNNSIDGSGYMSFESEQEARARWKSLMRSVPQMLKKSGHLRHG</sequence>
<evidence type="ECO:0000256" key="1">
    <source>
        <dbReference type="SAM" id="Coils"/>
    </source>
</evidence>
<feature type="region of interest" description="Disordered" evidence="2">
    <location>
        <begin position="131"/>
        <end position="165"/>
    </location>
</feature>
<dbReference type="PANTHER" id="PTHR47357">
    <property type="entry name" value="COP1-INTERACTIVE PROTEIN 1"/>
    <property type="match status" value="1"/>
</dbReference>
<feature type="region of interest" description="Disordered" evidence="2">
    <location>
        <begin position="1145"/>
        <end position="1167"/>
    </location>
</feature>
<feature type="coiled-coil region" evidence="1">
    <location>
        <begin position="409"/>
        <end position="457"/>
    </location>
</feature>
<dbReference type="STRING" id="86259.A0A4Z1PXL9"/>
<proteinExistence type="predicted"/>
<feature type="coiled-coil region" evidence="1">
    <location>
        <begin position="202"/>
        <end position="299"/>
    </location>
</feature>
<keyword evidence="1" id="KW-0175">Coiled coil</keyword>
<feature type="compositionally biased region" description="Polar residues" evidence="2">
    <location>
        <begin position="618"/>
        <end position="628"/>
    </location>
</feature>
<feature type="compositionally biased region" description="Low complexity" evidence="2">
    <location>
        <begin position="629"/>
        <end position="640"/>
    </location>
</feature>
<feature type="region of interest" description="Disordered" evidence="2">
    <location>
        <begin position="935"/>
        <end position="969"/>
    </location>
</feature>
<protein>
    <submittedName>
        <fullName evidence="3">Putative major antigen-like protein</fullName>
    </submittedName>
</protein>
<feature type="coiled-coil region" evidence="1">
    <location>
        <begin position="500"/>
        <end position="541"/>
    </location>
</feature>
<feature type="region of interest" description="Disordered" evidence="2">
    <location>
        <begin position="1187"/>
        <end position="1208"/>
    </location>
</feature>
<dbReference type="GO" id="GO:0005856">
    <property type="term" value="C:cytoskeleton"/>
    <property type="evidence" value="ECO:0007669"/>
    <property type="project" value="TreeGrafter"/>
</dbReference>
<feature type="coiled-coil region" evidence="1">
    <location>
        <begin position="574"/>
        <end position="608"/>
    </location>
</feature>
<organism evidence="3 4">
    <name type="scientific">Venturia nashicola</name>
    <dbReference type="NCBI Taxonomy" id="86259"/>
    <lineage>
        <taxon>Eukaryota</taxon>
        <taxon>Fungi</taxon>
        <taxon>Dikarya</taxon>
        <taxon>Ascomycota</taxon>
        <taxon>Pezizomycotina</taxon>
        <taxon>Dothideomycetes</taxon>
        <taxon>Pleosporomycetidae</taxon>
        <taxon>Venturiales</taxon>
        <taxon>Venturiaceae</taxon>
        <taxon>Venturia</taxon>
    </lineage>
</organism>
<feature type="region of interest" description="Disordered" evidence="2">
    <location>
        <begin position="1232"/>
        <end position="1266"/>
    </location>
</feature>
<dbReference type="EMBL" id="SNSC02000001">
    <property type="protein sequence ID" value="TID27942.1"/>
    <property type="molecule type" value="Genomic_DNA"/>
</dbReference>
<feature type="region of interest" description="Disordered" evidence="2">
    <location>
        <begin position="986"/>
        <end position="1042"/>
    </location>
</feature>
<gene>
    <name evidence="3" type="ORF">E6O75_ATG00709</name>
</gene>
<dbReference type="Proteomes" id="UP000298493">
    <property type="component" value="Unassembled WGS sequence"/>
</dbReference>
<accession>A0A4Z1PXL9</accession>
<comment type="caution">
    <text evidence="3">The sequence shown here is derived from an EMBL/GenBank/DDBJ whole genome shotgun (WGS) entry which is preliminary data.</text>
</comment>
<evidence type="ECO:0000256" key="2">
    <source>
        <dbReference type="SAM" id="MobiDB-lite"/>
    </source>
</evidence>
<keyword evidence="4" id="KW-1185">Reference proteome</keyword>
<dbReference type="OrthoDB" id="10255522at2759"/>
<name>A0A4Z1PXL9_9PEZI</name>
<dbReference type="GO" id="GO:0005200">
    <property type="term" value="F:structural constituent of cytoskeleton"/>
    <property type="evidence" value="ECO:0007669"/>
    <property type="project" value="TreeGrafter"/>
</dbReference>
<feature type="region of interest" description="Disordered" evidence="2">
    <location>
        <begin position="823"/>
        <end position="902"/>
    </location>
</feature>
<evidence type="ECO:0000313" key="4">
    <source>
        <dbReference type="Proteomes" id="UP000298493"/>
    </source>
</evidence>
<feature type="compositionally biased region" description="Basic and acidic residues" evidence="2">
    <location>
        <begin position="1023"/>
        <end position="1034"/>
    </location>
</feature>
<feature type="region of interest" description="Disordered" evidence="2">
    <location>
        <begin position="618"/>
        <end position="645"/>
    </location>
</feature>
<feature type="compositionally biased region" description="Low complexity" evidence="2">
    <location>
        <begin position="856"/>
        <end position="866"/>
    </location>
</feature>
<evidence type="ECO:0000313" key="3">
    <source>
        <dbReference type="EMBL" id="TID27942.1"/>
    </source>
</evidence>
<feature type="compositionally biased region" description="Basic and acidic residues" evidence="2">
    <location>
        <begin position="944"/>
        <end position="957"/>
    </location>
</feature>